<dbReference type="EMBL" id="FNLL01000003">
    <property type="protein sequence ID" value="SDU00003.1"/>
    <property type="molecule type" value="Genomic_DNA"/>
</dbReference>
<comment type="subcellular location">
    <subcellularLocation>
        <location evidence="1">Cell inner membrane</location>
        <topology evidence="1">Single-pass membrane protein</topology>
    </subcellularLocation>
</comment>
<keyword evidence="6 11" id="KW-0812">Transmembrane</keyword>
<feature type="domain" description="General secretion pathway GspH" evidence="12">
    <location>
        <begin position="46"/>
        <end position="172"/>
    </location>
</feature>
<keyword evidence="14" id="KW-1185">Reference proteome</keyword>
<evidence type="ECO:0000256" key="9">
    <source>
        <dbReference type="ARBA" id="ARBA00025772"/>
    </source>
</evidence>
<evidence type="ECO:0000256" key="6">
    <source>
        <dbReference type="ARBA" id="ARBA00022692"/>
    </source>
</evidence>
<evidence type="ECO:0000256" key="3">
    <source>
        <dbReference type="ARBA" id="ARBA00022475"/>
    </source>
</evidence>
<dbReference type="InterPro" id="IPR012902">
    <property type="entry name" value="N_methyl_site"/>
</dbReference>
<dbReference type="AlphaFoldDB" id="A0A1H2EYD9"/>
<gene>
    <name evidence="13" type="ORF">SAMN04487931_103428</name>
</gene>
<name>A0A1H2EYD9_9BACT</name>
<keyword evidence="3" id="KW-1003">Cell membrane</keyword>
<evidence type="ECO:0000313" key="14">
    <source>
        <dbReference type="Proteomes" id="UP000199608"/>
    </source>
</evidence>
<evidence type="ECO:0000256" key="2">
    <source>
        <dbReference type="ARBA" id="ARBA00021549"/>
    </source>
</evidence>
<keyword evidence="4" id="KW-0488">Methylation</keyword>
<evidence type="ECO:0000256" key="10">
    <source>
        <dbReference type="ARBA" id="ARBA00030775"/>
    </source>
</evidence>
<sequence>MFETPKDIKGFTLIELMIVIAIISLLVVITPNFGRILADQRLKGCARDIYSKMQKAKSEAIKRNTTVGISFTPAAFVPDGRAGTYTVFIDNGGVGGGADDLIHDTGNPNPSDDEATIAFVTMPKNVSLVNANFSGTSTAGFNSRGLPARSRIGNIQVRNSTRWYKITLSIAGNLQMQISGDGTDGSWQ</sequence>
<keyword evidence="7 11" id="KW-1133">Transmembrane helix</keyword>
<evidence type="ECO:0000256" key="1">
    <source>
        <dbReference type="ARBA" id="ARBA00004377"/>
    </source>
</evidence>
<dbReference type="Pfam" id="PF12019">
    <property type="entry name" value="GspH"/>
    <property type="match status" value="1"/>
</dbReference>
<dbReference type="SUPFAM" id="SSF54523">
    <property type="entry name" value="Pili subunits"/>
    <property type="match status" value="1"/>
</dbReference>
<dbReference type="InterPro" id="IPR022346">
    <property type="entry name" value="T2SS_GspH"/>
</dbReference>
<keyword evidence="8 11" id="KW-0472">Membrane</keyword>
<dbReference type="PROSITE" id="PS00409">
    <property type="entry name" value="PROKAR_NTER_METHYL"/>
    <property type="match status" value="1"/>
</dbReference>
<reference evidence="14" key="1">
    <citation type="submission" date="2016-10" db="EMBL/GenBank/DDBJ databases">
        <authorList>
            <person name="Varghese N."/>
            <person name="Submissions S."/>
        </authorList>
    </citation>
    <scope>NUCLEOTIDE SEQUENCE [LARGE SCALE GENOMIC DNA]</scope>
    <source>
        <strain evidence="14">DSM 3384</strain>
    </source>
</reference>
<dbReference type="RefSeq" id="WP_092232096.1">
    <property type="nucleotide sequence ID" value="NZ_FNLL01000003.1"/>
</dbReference>
<proteinExistence type="inferred from homology"/>
<feature type="transmembrane region" description="Helical" evidence="11">
    <location>
        <begin position="12"/>
        <end position="33"/>
    </location>
</feature>
<evidence type="ECO:0000256" key="5">
    <source>
        <dbReference type="ARBA" id="ARBA00022519"/>
    </source>
</evidence>
<dbReference type="NCBIfam" id="TIGR02532">
    <property type="entry name" value="IV_pilin_GFxxxE"/>
    <property type="match status" value="1"/>
</dbReference>
<dbReference type="Gene3D" id="3.30.700.10">
    <property type="entry name" value="Glycoprotein, Type 4 Pilin"/>
    <property type="match status" value="1"/>
</dbReference>
<dbReference type="Pfam" id="PF07963">
    <property type="entry name" value="N_methyl"/>
    <property type="match status" value="1"/>
</dbReference>
<comment type="similarity">
    <text evidence="9">Belongs to the GSP H family.</text>
</comment>
<accession>A0A1H2EYD9</accession>
<evidence type="ECO:0000313" key="13">
    <source>
        <dbReference type="EMBL" id="SDU00003.1"/>
    </source>
</evidence>
<dbReference type="Proteomes" id="UP000199608">
    <property type="component" value="Unassembled WGS sequence"/>
</dbReference>
<organism evidence="13 14">
    <name type="scientific">Desulfobacula phenolica</name>
    <dbReference type="NCBI Taxonomy" id="90732"/>
    <lineage>
        <taxon>Bacteria</taxon>
        <taxon>Pseudomonadati</taxon>
        <taxon>Thermodesulfobacteriota</taxon>
        <taxon>Desulfobacteria</taxon>
        <taxon>Desulfobacterales</taxon>
        <taxon>Desulfobacteraceae</taxon>
        <taxon>Desulfobacula</taxon>
    </lineage>
</organism>
<evidence type="ECO:0000256" key="4">
    <source>
        <dbReference type="ARBA" id="ARBA00022481"/>
    </source>
</evidence>
<dbReference type="GO" id="GO:0015628">
    <property type="term" value="P:protein secretion by the type II secretion system"/>
    <property type="evidence" value="ECO:0007669"/>
    <property type="project" value="InterPro"/>
</dbReference>
<dbReference type="GO" id="GO:0015627">
    <property type="term" value="C:type II protein secretion system complex"/>
    <property type="evidence" value="ECO:0007669"/>
    <property type="project" value="InterPro"/>
</dbReference>
<evidence type="ECO:0000259" key="12">
    <source>
        <dbReference type="Pfam" id="PF12019"/>
    </source>
</evidence>
<evidence type="ECO:0000256" key="7">
    <source>
        <dbReference type="ARBA" id="ARBA00022989"/>
    </source>
</evidence>
<dbReference type="GO" id="GO:0005886">
    <property type="term" value="C:plasma membrane"/>
    <property type="evidence" value="ECO:0007669"/>
    <property type="project" value="UniProtKB-SubCell"/>
</dbReference>
<dbReference type="InterPro" id="IPR045584">
    <property type="entry name" value="Pilin-like"/>
</dbReference>
<keyword evidence="5" id="KW-0997">Cell inner membrane</keyword>
<evidence type="ECO:0000256" key="11">
    <source>
        <dbReference type="SAM" id="Phobius"/>
    </source>
</evidence>
<protein>
    <recommendedName>
        <fullName evidence="2">Type II secretion system protein H</fullName>
    </recommendedName>
    <alternativeName>
        <fullName evidence="10">General secretion pathway protein H</fullName>
    </alternativeName>
</protein>
<evidence type="ECO:0000256" key="8">
    <source>
        <dbReference type="ARBA" id="ARBA00023136"/>
    </source>
</evidence>